<dbReference type="EMBL" id="JACVVK020000549">
    <property type="protein sequence ID" value="KAK7466721.1"/>
    <property type="molecule type" value="Genomic_DNA"/>
</dbReference>
<name>A0ABD0J1M8_9CAEN</name>
<gene>
    <name evidence="3" type="ORF">BaRGS_00037208</name>
    <name evidence="2" type="ORF">BaRGS_00040204</name>
</gene>
<organism evidence="2 4">
    <name type="scientific">Batillaria attramentaria</name>
    <dbReference type="NCBI Taxonomy" id="370345"/>
    <lineage>
        <taxon>Eukaryota</taxon>
        <taxon>Metazoa</taxon>
        <taxon>Spiralia</taxon>
        <taxon>Lophotrochozoa</taxon>
        <taxon>Mollusca</taxon>
        <taxon>Gastropoda</taxon>
        <taxon>Caenogastropoda</taxon>
        <taxon>Sorbeoconcha</taxon>
        <taxon>Cerithioidea</taxon>
        <taxon>Batillariidae</taxon>
        <taxon>Batillaria</taxon>
    </lineage>
</organism>
<evidence type="ECO:0000313" key="3">
    <source>
        <dbReference type="EMBL" id="KAK7466721.1"/>
    </source>
</evidence>
<feature type="compositionally biased region" description="Polar residues" evidence="1">
    <location>
        <begin position="8"/>
        <end position="28"/>
    </location>
</feature>
<dbReference type="EMBL" id="JACVVK020000773">
    <property type="protein sequence ID" value="KAK7447319.1"/>
    <property type="molecule type" value="Genomic_DNA"/>
</dbReference>
<keyword evidence="4" id="KW-1185">Reference proteome</keyword>
<reference evidence="2" key="1">
    <citation type="submission" date="2020-09" db="EMBL/GenBank/DDBJ databases">
        <authorList>
            <person name="Won Y."/>
        </authorList>
    </citation>
    <scope>NUCLEOTIDE SEQUENCE</scope>
    <source>
        <strain evidence="2">Wonlab-2016</strain>
        <tissue evidence="2">Foot muscle</tissue>
    </source>
</reference>
<comment type="caution">
    <text evidence="2">The sequence shown here is derived from an EMBL/GenBank/DDBJ whole genome shotgun (WGS) entry which is preliminary data.</text>
</comment>
<reference evidence="2 4" key="2">
    <citation type="journal article" date="2023" name="Sci. Data">
        <title>Genome assembly of the Korean intertidal mud-creeper Batillaria attramentaria.</title>
        <authorList>
            <person name="Patra A.K."/>
            <person name="Ho P.T."/>
            <person name="Jun S."/>
            <person name="Lee S.J."/>
            <person name="Kim Y."/>
            <person name="Won Y.J."/>
        </authorList>
    </citation>
    <scope>NUCLEOTIDE SEQUENCE [LARGE SCALE GENOMIC DNA]</scope>
    <source>
        <strain evidence="2">Wonlab-2016</strain>
    </source>
</reference>
<sequence>MQRRQDLSACTNSTSSSVQKAASISTPSRHAKSLDEHGFSCRLKVFSPSRSELESCKTSPVLCFRLTKTCRMPGKRKAKASLVCQQAWKVRLSRCTVRISEISCQIWHTHSLPPSVSGSAL</sequence>
<accession>A0ABD0J1M8</accession>
<dbReference type="Proteomes" id="UP001519460">
    <property type="component" value="Unassembled WGS sequence"/>
</dbReference>
<evidence type="ECO:0000256" key="1">
    <source>
        <dbReference type="SAM" id="MobiDB-lite"/>
    </source>
</evidence>
<dbReference type="AlphaFoldDB" id="A0ABD0J1M8"/>
<feature type="region of interest" description="Disordered" evidence="1">
    <location>
        <begin position="1"/>
        <end position="32"/>
    </location>
</feature>
<evidence type="ECO:0000313" key="4">
    <source>
        <dbReference type="Proteomes" id="UP001519460"/>
    </source>
</evidence>
<reference evidence="2" key="3">
    <citation type="submission" date="2023-01" db="EMBL/GenBank/DDBJ databases">
        <authorList>
            <person name="Patra A."/>
        </authorList>
    </citation>
    <scope>NUCLEOTIDE SEQUENCE</scope>
    <source>
        <strain evidence="2">Wonlab-2016</strain>
        <tissue evidence="2">Foot muscle</tissue>
    </source>
</reference>
<evidence type="ECO:0000313" key="2">
    <source>
        <dbReference type="EMBL" id="KAK7447319.1"/>
    </source>
</evidence>
<proteinExistence type="predicted"/>
<protein>
    <submittedName>
        <fullName evidence="2">Uncharacterized protein</fullName>
    </submittedName>
</protein>